<dbReference type="Pfam" id="PF12796">
    <property type="entry name" value="Ank_2"/>
    <property type="match status" value="6"/>
</dbReference>
<dbReference type="OrthoDB" id="21416at2759"/>
<feature type="repeat" description="ANK" evidence="3">
    <location>
        <begin position="637"/>
        <end position="663"/>
    </location>
</feature>
<evidence type="ECO:0000313" key="7">
    <source>
        <dbReference type="EMBL" id="KAJ5096668.1"/>
    </source>
</evidence>
<dbReference type="EMBL" id="JAPQKH010000005">
    <property type="protein sequence ID" value="KAJ5096668.1"/>
    <property type="molecule type" value="Genomic_DNA"/>
</dbReference>
<dbReference type="Gene3D" id="1.25.40.20">
    <property type="entry name" value="Ankyrin repeat-containing domain"/>
    <property type="match status" value="8"/>
</dbReference>
<evidence type="ECO:0000256" key="1">
    <source>
        <dbReference type="ARBA" id="ARBA00022737"/>
    </source>
</evidence>
<comment type="caution">
    <text evidence="7">The sequence shown here is derived from an EMBL/GenBank/DDBJ whole genome shotgun (WGS) entry which is preliminary data.</text>
</comment>
<dbReference type="InterPro" id="IPR027417">
    <property type="entry name" value="P-loop_NTPase"/>
</dbReference>
<dbReference type="PANTHER" id="PTHR24126">
    <property type="entry name" value="ANKYRIN REPEAT, PH AND SEC7 DOMAIN CONTAINING PROTEIN SECG-RELATED"/>
    <property type="match status" value="1"/>
</dbReference>
<dbReference type="Pfam" id="PF22939">
    <property type="entry name" value="WHD_GPIID"/>
    <property type="match status" value="1"/>
</dbReference>
<feature type="repeat" description="ANK" evidence="3">
    <location>
        <begin position="1245"/>
        <end position="1277"/>
    </location>
</feature>
<dbReference type="InterPro" id="IPR054471">
    <property type="entry name" value="GPIID_WHD"/>
</dbReference>
<dbReference type="PROSITE" id="PS50088">
    <property type="entry name" value="ANK_REPEAT"/>
    <property type="match status" value="9"/>
</dbReference>
<evidence type="ECO:0008006" key="9">
    <source>
        <dbReference type="Google" id="ProtNLM"/>
    </source>
</evidence>
<dbReference type="SUPFAM" id="SSF52540">
    <property type="entry name" value="P-loop containing nucleoside triphosphate hydrolases"/>
    <property type="match status" value="1"/>
</dbReference>
<proteinExistence type="predicted"/>
<evidence type="ECO:0000256" key="3">
    <source>
        <dbReference type="PROSITE-ProRule" id="PRU00023"/>
    </source>
</evidence>
<feature type="region of interest" description="Disordered" evidence="4">
    <location>
        <begin position="787"/>
        <end position="807"/>
    </location>
</feature>
<dbReference type="Proteomes" id="UP001149165">
    <property type="component" value="Unassembled WGS sequence"/>
</dbReference>
<feature type="repeat" description="ANK" evidence="3">
    <location>
        <begin position="1621"/>
        <end position="1656"/>
    </location>
</feature>
<dbReference type="InterPro" id="IPR002110">
    <property type="entry name" value="Ankyrin_rpt"/>
</dbReference>
<feature type="domain" description="Nephrocystin 3-like N-terminal" evidence="6">
    <location>
        <begin position="112"/>
        <end position="270"/>
    </location>
</feature>
<feature type="repeat" description="ANK" evidence="3">
    <location>
        <begin position="990"/>
        <end position="1022"/>
    </location>
</feature>
<feature type="repeat" description="ANK" evidence="3">
    <location>
        <begin position="751"/>
        <end position="783"/>
    </location>
</feature>
<feature type="repeat" description="ANK" evidence="3">
    <location>
        <begin position="812"/>
        <end position="853"/>
    </location>
</feature>
<dbReference type="SMART" id="SM00248">
    <property type="entry name" value="ANK"/>
    <property type="match status" value="24"/>
</dbReference>
<reference evidence="7" key="1">
    <citation type="submission" date="2022-11" db="EMBL/GenBank/DDBJ databases">
        <authorList>
            <person name="Petersen C."/>
        </authorList>
    </citation>
    <scope>NUCLEOTIDE SEQUENCE</scope>
    <source>
        <strain evidence="7">IBT 30069</strain>
    </source>
</reference>
<keyword evidence="8" id="KW-1185">Reference proteome</keyword>
<evidence type="ECO:0000259" key="5">
    <source>
        <dbReference type="Pfam" id="PF22939"/>
    </source>
</evidence>
<accession>A0A9W9FAK4</accession>
<evidence type="ECO:0000256" key="4">
    <source>
        <dbReference type="SAM" id="MobiDB-lite"/>
    </source>
</evidence>
<dbReference type="PROSITE" id="PS50297">
    <property type="entry name" value="ANK_REP_REGION"/>
    <property type="match status" value="8"/>
</dbReference>
<dbReference type="InterPro" id="IPR036770">
    <property type="entry name" value="Ankyrin_rpt-contain_sf"/>
</dbReference>
<evidence type="ECO:0000313" key="8">
    <source>
        <dbReference type="Proteomes" id="UP001149165"/>
    </source>
</evidence>
<dbReference type="InterPro" id="IPR056884">
    <property type="entry name" value="NPHP3-like_N"/>
</dbReference>
<gene>
    <name evidence="7" type="ORF">N7456_007389</name>
</gene>
<dbReference type="SUPFAM" id="SSF48403">
    <property type="entry name" value="Ankyrin repeat"/>
    <property type="match status" value="5"/>
</dbReference>
<feature type="domain" description="GPI inositol-deacylase winged helix" evidence="5">
    <location>
        <begin position="383"/>
        <end position="451"/>
    </location>
</feature>
<sequence length="2106" mass="233584">MQLPRIIVTDSQRWGFGPVGLYECYSECLSFNDRHSLSFAIQDMEGHTTMSVSDSGSDTVLLEAGDVQDFNPDNILPLPASELAKIIKWLQPTPYAFERGEYARHRASHLLGTGTWLTSTQVYQQWHSGENGLLLIKGIPGSGKSVMAAFIIKKLQEENRPVIYFFFRQIIEANHKPIVALRDWLCQVLDYSPPLQAKLHKYVEGGRSLDDLSPDDLWSDLMMALADLPKAYCVTDALDEMDPGNDSFLKKLVDFGQWRPKNVKVLMTSRPIARLETSLRPYSIPQLRLEENLVDLDIASYVQHRLHGSSIPEEYWRAIQEAVPGRANGIFLYAKMSMDVFSEPGVDVQEAFKALPMDLNVMYNELLLEHARRSNVPSKLQILILQFVTHATRPLRLLELAEMLNTHSECNRALKETKALVRTACGPLLEVLPDETVSVIHHTLTEFLKGSTRSAVPENSDYPIFEPGPTNLHLAIECLHYMRSGCLDDIIPGELILTRRLGVRDPKEKKIEELRLQFPFLEYATKNWYKHARLAEASDENVEVLHQALDVFFAETHRYNAWLFLAWPGSNLDGIAPIHVAARTGLSRFAEYILSKGKVVGPMSPILPISWAASYNHGNVIRVLVDHGADPDAELGEGRKPMHLAAKSNNVDAIKALIAAGVSPLTPKTKNDTPIRGGCVVGMVGPVTIGHTPLMYACHAGHLETVVEFLPCLTNPEDIYQALHWAAEKGRSSIVKLILQQPGIDVNAKRQGNTALLLACKSADLNTIRILIKAGADPTVVYQAVKTDEGPSSNSHSSTDNLQKETTNLNDRGYTVLHVLCKNSVYGEQARSEATECVKILLQAGADVHAKNTKGLTALHYAFQSSIGWMKPLLDAGADPTMEDDNGDTVLHLSSSFESEAVSLLLKNEKVDINKAREKDGRTPLLCRLADNKNHDSDIIKLIAHKPDVNLKDSKGDGPLHLALRRFTINPGLINELLAAGANPNSKNAAGNTPLHQAGNRLSQKIIKSLLQAGGDLEVCNNKGQSVLFAQLSPGKGIHDKFEILNHLAGLGARLDTRDHKGRTLWHCAIDCTKTLSLLKDLGLDPLVSDHDGNTPLYEVLADKSLYRKREVLSQLVGMGMDIDKPNHRGRTLLHLVCSRYLPATIGWESVDQIFDYILEQSKCLTARDQYGIQALHIAATISESFVNKLLNAGANICAVTNDKITILHLAARARQSGIVGMVLSRAKSLPAETRLGFVNAQDEEGRSALHYACRSGRPETVKLLLEAGAALDVLDINKHSPLAMCGEFEKEASLWIRYMPSSNPSRQQSERALNAAGLTLKDTTRPFFDRADDDTAPAFGRIQSEHDTTRLTEIVNLLVKYGVDLESDEKSLEYAWRYAAQPEYGYTLSCLPPLPDRPSKPRVIYIGWHREMEDPDKELKILIAKNYRKALKETLETNGKPDEGTAKGRGADYATSLRHRSAEKALALRYYDLFESLSGGRDLLHVADYHGNTSLDTLARWGFVELLGCMCTRETAAQLDGIDWTTNPNENDLKCSVPLGIAACERQLPNMDVLKLVVEDFGVNINAKRTQRIFRDLGHHPTICNGVLHDLALGKFWWHVNEALPYLIRMGADINIRNREGKTPLIVALKSDHPFSKEASQTLIRAGVDVNAVDTEGNTCLSIAADDMSMTKLLLAYGAKVSPSAFLSALKLQKIELLETFLSQSKTSMVNQPLPNESTRTNELGNFKTVGVGALPLLFTAACGNFEEDIDTRKQLMEILLKHGADPYSTFEQQQYQVRHRGCSEEPKDFPVITATLIHELLTGGGIVDPIFKLQSLDLECRDENGCTLILAASKSCCENIFIRNAKQRVNAIDPLPELIRRGANVMVQDNEGRTILHHSASYRTGSLIEIRPIREAFQGAMATNPGLVNQTDNKNETALHYALRVRLIELVNFLLDNGADPLQPDRNGDTGLHHLAIFDYKLTKGLLERFVAAGVDINARNKIGETPLFNLLRQKNGGLHGSTEDQTYNSASFQYFLECGANVFARSNDGSTLLHLLAGDKIELEHRFQYMHPGSGRVGVARFKRLMDMGLDPMAEDQRQRTSIDVAAACENELILRLFKKEAS</sequence>
<dbReference type="Pfam" id="PF24883">
    <property type="entry name" value="NPHP3_N"/>
    <property type="match status" value="1"/>
</dbReference>
<feature type="repeat" description="ANK" evidence="3">
    <location>
        <begin position="573"/>
        <end position="597"/>
    </location>
</feature>
<evidence type="ECO:0000259" key="6">
    <source>
        <dbReference type="Pfam" id="PF24883"/>
    </source>
</evidence>
<dbReference type="PRINTS" id="PR01415">
    <property type="entry name" value="ANKYRIN"/>
</dbReference>
<keyword evidence="1" id="KW-0677">Repeat</keyword>
<keyword evidence="2 3" id="KW-0040">ANK repeat</keyword>
<dbReference type="Gene3D" id="3.40.50.300">
    <property type="entry name" value="P-loop containing nucleotide triphosphate hydrolases"/>
    <property type="match status" value="1"/>
</dbReference>
<evidence type="ECO:0000256" key="2">
    <source>
        <dbReference type="ARBA" id="ARBA00023043"/>
    </source>
</evidence>
<feature type="compositionally biased region" description="Polar residues" evidence="4">
    <location>
        <begin position="790"/>
        <end position="807"/>
    </location>
</feature>
<reference evidence="7" key="2">
    <citation type="journal article" date="2023" name="IMA Fungus">
        <title>Comparative genomic study of the Penicillium genus elucidates a diverse pangenome and 15 lateral gene transfer events.</title>
        <authorList>
            <person name="Petersen C."/>
            <person name="Sorensen T."/>
            <person name="Nielsen M.R."/>
            <person name="Sondergaard T.E."/>
            <person name="Sorensen J.L."/>
            <person name="Fitzpatrick D.A."/>
            <person name="Frisvad J.C."/>
            <person name="Nielsen K.L."/>
        </authorList>
    </citation>
    <scope>NUCLEOTIDE SEQUENCE</scope>
    <source>
        <strain evidence="7">IBT 30069</strain>
    </source>
</reference>
<protein>
    <recommendedName>
        <fullName evidence="9">NACHT domain-containing protein</fullName>
    </recommendedName>
</protein>
<feature type="repeat" description="ANK" evidence="3">
    <location>
        <begin position="955"/>
        <end position="989"/>
    </location>
</feature>
<name>A0A9W9FAK4_9EURO</name>
<dbReference type="Pfam" id="PF00023">
    <property type="entry name" value="Ank"/>
    <property type="match status" value="1"/>
</dbReference>
<feature type="repeat" description="ANK" evidence="3">
    <location>
        <begin position="1916"/>
        <end position="1948"/>
    </location>
</feature>
<organism evidence="7 8">
    <name type="scientific">Penicillium angulare</name>
    <dbReference type="NCBI Taxonomy" id="116970"/>
    <lineage>
        <taxon>Eukaryota</taxon>
        <taxon>Fungi</taxon>
        <taxon>Dikarya</taxon>
        <taxon>Ascomycota</taxon>
        <taxon>Pezizomycotina</taxon>
        <taxon>Eurotiomycetes</taxon>
        <taxon>Eurotiomycetidae</taxon>
        <taxon>Eurotiales</taxon>
        <taxon>Aspergillaceae</taxon>
        <taxon>Penicillium</taxon>
    </lineage>
</organism>